<dbReference type="GO" id="GO:0030295">
    <property type="term" value="F:protein kinase activator activity"/>
    <property type="evidence" value="ECO:0007669"/>
    <property type="project" value="TreeGrafter"/>
</dbReference>
<keyword evidence="3" id="KW-1185">Reference proteome</keyword>
<sequence length="229" mass="24732">MELKVRDVAKLLGVSEKTIYRWLAERKIPAYRLHDQYRFSKAEVLEWAQAQRLTVAPEALGEASPAQEVSLAQALQQGGILYRLQGHEKTAVLRELVAAMPLPPGLDREFLYQVLVAREALASTSIGDGIALPHPRTPILAAGAPPQVTLAFLQNPVDFGALDGKPVFALFAILAPSSATHLKLLAKLAFALKQDAFRSLIQAAAGRQEILAQAAEIDATLRSRQGGAA</sequence>
<dbReference type="InterPro" id="IPR009061">
    <property type="entry name" value="DNA-bd_dom_put_sf"/>
</dbReference>
<dbReference type="SUPFAM" id="SSF55804">
    <property type="entry name" value="Phoshotransferase/anion transport protein"/>
    <property type="match status" value="1"/>
</dbReference>
<evidence type="ECO:0000313" key="3">
    <source>
        <dbReference type="Proteomes" id="UP000027284"/>
    </source>
</evidence>
<organism evidence="2 3">
    <name type="scientific">Thermoanaerobaculum aquaticum</name>
    <dbReference type="NCBI Taxonomy" id="1312852"/>
    <lineage>
        <taxon>Bacteria</taxon>
        <taxon>Pseudomonadati</taxon>
        <taxon>Acidobacteriota</taxon>
        <taxon>Thermoanaerobaculia</taxon>
        <taxon>Thermoanaerobaculales</taxon>
        <taxon>Thermoanaerobaculaceae</taxon>
        <taxon>Thermoanaerobaculum</taxon>
    </lineage>
</organism>
<protein>
    <recommendedName>
        <fullName evidence="1">PTS EIIA type-2 domain-containing protein</fullName>
    </recommendedName>
</protein>
<dbReference type="NCBIfam" id="TIGR01764">
    <property type="entry name" value="excise"/>
    <property type="match status" value="1"/>
</dbReference>
<dbReference type="Gene3D" id="1.10.1660.10">
    <property type="match status" value="1"/>
</dbReference>
<comment type="caution">
    <text evidence="2">The sequence shown here is derived from an EMBL/GenBank/DDBJ whole genome shotgun (WGS) entry which is preliminary data.</text>
</comment>
<dbReference type="InterPro" id="IPR002178">
    <property type="entry name" value="PTS_EIIA_type-2_dom"/>
</dbReference>
<dbReference type="Pfam" id="PF12728">
    <property type="entry name" value="HTH_17"/>
    <property type="match status" value="1"/>
</dbReference>
<dbReference type="EMBL" id="JMFG01000016">
    <property type="protein sequence ID" value="KDA53790.1"/>
    <property type="molecule type" value="Genomic_DNA"/>
</dbReference>
<dbReference type="Pfam" id="PF00359">
    <property type="entry name" value="PTS_EIIA_2"/>
    <property type="match status" value="1"/>
</dbReference>
<dbReference type="OrthoDB" id="121666at2"/>
<reference evidence="2 3" key="1">
    <citation type="submission" date="2014-04" db="EMBL/GenBank/DDBJ databases">
        <title>The Genome Sequence of Thermoanaerobaculum aquaticum MP-01, The First Cultivated Group 23 Acidobacterium.</title>
        <authorList>
            <person name="Stamps B.W."/>
            <person name="Losey N.A."/>
            <person name="Lawson P.A."/>
            <person name="Stevenson B.S."/>
        </authorList>
    </citation>
    <scope>NUCLEOTIDE SEQUENCE [LARGE SCALE GENOMIC DNA]</scope>
    <source>
        <strain evidence="2 3">MP-01</strain>
    </source>
</reference>
<feature type="domain" description="PTS EIIA type-2" evidence="1">
    <location>
        <begin position="73"/>
        <end position="217"/>
    </location>
</feature>
<dbReference type="Proteomes" id="UP000027284">
    <property type="component" value="Unassembled WGS sequence"/>
</dbReference>
<dbReference type="PANTHER" id="PTHR47738:SF1">
    <property type="entry name" value="NITROGEN REGULATORY PROTEIN"/>
    <property type="match status" value="1"/>
</dbReference>
<dbReference type="InterPro" id="IPR016152">
    <property type="entry name" value="PTrfase/Anion_transptr"/>
</dbReference>
<proteinExistence type="predicted"/>
<dbReference type="InterPro" id="IPR010093">
    <property type="entry name" value="SinI_DNA-bd"/>
</dbReference>
<evidence type="ECO:0000259" key="1">
    <source>
        <dbReference type="PROSITE" id="PS51094"/>
    </source>
</evidence>
<dbReference type="PROSITE" id="PS51094">
    <property type="entry name" value="PTS_EIIA_TYPE_2"/>
    <property type="match status" value="1"/>
</dbReference>
<dbReference type="RefSeq" id="WP_038048732.1">
    <property type="nucleotide sequence ID" value="NZ_JMFG01000016.1"/>
</dbReference>
<name>A0A062XZ50_9BACT</name>
<dbReference type="InterPro" id="IPR041657">
    <property type="entry name" value="HTH_17"/>
</dbReference>
<dbReference type="STRING" id="1312852.EG19_02125"/>
<dbReference type="GO" id="GO:0003677">
    <property type="term" value="F:DNA binding"/>
    <property type="evidence" value="ECO:0007669"/>
    <property type="project" value="InterPro"/>
</dbReference>
<dbReference type="PANTHER" id="PTHR47738">
    <property type="entry name" value="PTS SYSTEM FRUCTOSE-LIKE EIIA COMPONENT-RELATED"/>
    <property type="match status" value="1"/>
</dbReference>
<gene>
    <name evidence="2" type="ORF">EG19_02125</name>
</gene>
<dbReference type="InterPro" id="IPR051541">
    <property type="entry name" value="PTS_SugarTrans_NitroReg"/>
</dbReference>
<evidence type="ECO:0000313" key="2">
    <source>
        <dbReference type="EMBL" id="KDA53790.1"/>
    </source>
</evidence>
<dbReference type="Gene3D" id="3.40.930.10">
    <property type="entry name" value="Mannitol-specific EII, Chain A"/>
    <property type="match status" value="1"/>
</dbReference>
<dbReference type="AlphaFoldDB" id="A0A062XZ50"/>
<dbReference type="SUPFAM" id="SSF46955">
    <property type="entry name" value="Putative DNA-binding domain"/>
    <property type="match status" value="1"/>
</dbReference>
<accession>A0A062XZ50</accession>